<dbReference type="AlphaFoldDB" id="A0A7L4ZTT6"/>
<dbReference type="PROSITE" id="PS50925">
    <property type="entry name" value="BLUF"/>
    <property type="match status" value="1"/>
</dbReference>
<proteinExistence type="predicted"/>
<accession>A0A7L4ZTT6</accession>
<dbReference type="GO" id="GO:0071949">
    <property type="term" value="F:FAD binding"/>
    <property type="evidence" value="ECO:0007669"/>
    <property type="project" value="InterPro"/>
</dbReference>
<reference evidence="1 2" key="1">
    <citation type="submission" date="2019-09" db="EMBL/GenBank/DDBJ databases">
        <title>Genome sequence of Hymenobacter sp. M3.</title>
        <authorList>
            <person name="Srinivasan S."/>
        </authorList>
    </citation>
    <scope>NUCLEOTIDE SEQUENCE [LARGE SCALE GENOMIC DNA]</scope>
    <source>
        <strain evidence="1 2">M3</strain>
    </source>
</reference>
<dbReference type="SUPFAM" id="SSF54975">
    <property type="entry name" value="Acylphosphatase/BLUF domain-like"/>
    <property type="match status" value="1"/>
</dbReference>
<dbReference type="GO" id="GO:0009882">
    <property type="term" value="F:blue light photoreceptor activity"/>
    <property type="evidence" value="ECO:0007669"/>
    <property type="project" value="InterPro"/>
</dbReference>
<dbReference type="InterPro" id="IPR036046">
    <property type="entry name" value="Acylphosphatase-like_dom_sf"/>
</dbReference>
<dbReference type="Pfam" id="PF04940">
    <property type="entry name" value="BLUF"/>
    <property type="match status" value="1"/>
</dbReference>
<name>A0A7L4ZTT6_9BACT</name>
<dbReference type="Gene3D" id="3.30.70.100">
    <property type="match status" value="1"/>
</dbReference>
<dbReference type="RefSeq" id="WP_151077076.1">
    <property type="nucleotide sequence ID" value="NZ_CP047647.1"/>
</dbReference>
<dbReference type="Proteomes" id="UP000326380">
    <property type="component" value="Unassembled WGS sequence"/>
</dbReference>
<dbReference type="EMBL" id="VTWU01000001">
    <property type="protein sequence ID" value="KAA9339428.1"/>
    <property type="molecule type" value="Genomic_DNA"/>
</dbReference>
<organism evidence="1 2">
    <name type="scientific">Hymenobacter busanensis</name>
    <dbReference type="NCBI Taxonomy" id="2607656"/>
    <lineage>
        <taxon>Bacteria</taxon>
        <taxon>Pseudomonadati</taxon>
        <taxon>Bacteroidota</taxon>
        <taxon>Cytophagia</taxon>
        <taxon>Cytophagales</taxon>
        <taxon>Hymenobacteraceae</taxon>
        <taxon>Hymenobacter</taxon>
    </lineage>
</organism>
<comment type="caution">
    <text evidence="1">The sequence shown here is derived from an EMBL/GenBank/DDBJ whole genome shotgun (WGS) entry which is preliminary data.</text>
</comment>
<protein>
    <submittedName>
        <fullName evidence="1">BLUF domain-containing protein</fullName>
    </submittedName>
</protein>
<sequence length="147" mass="16492">MTASTLYHLVYQSTVTKPLHEPDLQALLTQSRAWNTAHGLTGVLLYSDGDILQVLEGSEAEVQYIFARIFRDVRHQHVVKLADGPIEHRLFSAWSMGFAAVAPEKYRSLAGYVDPHSQEYGLHDADAAPDSLHEVLSTFVHHETIRL</sequence>
<dbReference type="SMART" id="SM01034">
    <property type="entry name" value="BLUF"/>
    <property type="match status" value="1"/>
</dbReference>
<dbReference type="InterPro" id="IPR007024">
    <property type="entry name" value="BLUF_domain"/>
</dbReference>
<evidence type="ECO:0000313" key="1">
    <source>
        <dbReference type="EMBL" id="KAA9339428.1"/>
    </source>
</evidence>
<gene>
    <name evidence="1" type="ORF">F0P96_02065</name>
</gene>
<evidence type="ECO:0000313" key="2">
    <source>
        <dbReference type="Proteomes" id="UP000326380"/>
    </source>
</evidence>
<keyword evidence="2" id="KW-1185">Reference proteome</keyword>